<dbReference type="OrthoDB" id="10685604at2759"/>
<evidence type="ECO:0000313" key="2">
    <source>
        <dbReference type="Proteomes" id="UP000054007"/>
    </source>
</evidence>
<accession>A0A0D7AZA0</accession>
<sequence>MYGVSQVPRLPQELINEVIDHLGAEPSESFAALYQSARCFGPGCQKYIYRSVVLAVEEDDDAMDVDDDEPAACFTLDAETAQLFDFVRTKAVAPNVVRHVRIYLPLDGARDVPWNALADGIRRLTQVETVELDFGSGDELNDALIAGLHACLPQTIRRISIENLCISPPSLCHLLAPFSALEEVELCFADRMPDDQALPDLASIQVLPFQSLTLVTANREVEWDLAESPYFHKAFQNLRHIKLDAMEDRDLTKVISAYPNLVELDCELATENWTTLPVELCKPSSMVIRHCSDTDMLTSALHHTSTGVSWRDLVIVTNVMRSATQRANAGIKDADLARLDRECSAQLVAESLRDLAVAALNAGVRRLCVADTGDATEGELQCINQSLACVGVDKGKKLEEIKFLNNSKLTAALPMRAAAYFTLF</sequence>
<gene>
    <name evidence="1" type="ORF">CYLTODRAFT_426774</name>
</gene>
<organism evidence="1 2">
    <name type="scientific">Cylindrobasidium torrendii FP15055 ss-10</name>
    <dbReference type="NCBI Taxonomy" id="1314674"/>
    <lineage>
        <taxon>Eukaryota</taxon>
        <taxon>Fungi</taxon>
        <taxon>Dikarya</taxon>
        <taxon>Basidiomycota</taxon>
        <taxon>Agaricomycotina</taxon>
        <taxon>Agaricomycetes</taxon>
        <taxon>Agaricomycetidae</taxon>
        <taxon>Agaricales</taxon>
        <taxon>Marasmiineae</taxon>
        <taxon>Physalacriaceae</taxon>
        <taxon>Cylindrobasidium</taxon>
    </lineage>
</organism>
<dbReference type="Gene3D" id="3.80.10.10">
    <property type="entry name" value="Ribonuclease Inhibitor"/>
    <property type="match status" value="1"/>
</dbReference>
<keyword evidence="2" id="KW-1185">Reference proteome</keyword>
<dbReference type="EMBL" id="KN880764">
    <property type="protein sequence ID" value="KIY62621.1"/>
    <property type="molecule type" value="Genomic_DNA"/>
</dbReference>
<evidence type="ECO:0000313" key="1">
    <source>
        <dbReference type="EMBL" id="KIY62621.1"/>
    </source>
</evidence>
<dbReference type="InterPro" id="IPR032675">
    <property type="entry name" value="LRR_dom_sf"/>
</dbReference>
<name>A0A0D7AZA0_9AGAR</name>
<dbReference type="AlphaFoldDB" id="A0A0D7AZA0"/>
<protein>
    <recommendedName>
        <fullName evidence="3">F-box domain-containing protein</fullName>
    </recommendedName>
</protein>
<reference evidence="1 2" key="1">
    <citation type="journal article" date="2015" name="Fungal Genet. Biol.">
        <title>Evolution of novel wood decay mechanisms in Agaricales revealed by the genome sequences of Fistulina hepatica and Cylindrobasidium torrendii.</title>
        <authorList>
            <person name="Floudas D."/>
            <person name="Held B.W."/>
            <person name="Riley R."/>
            <person name="Nagy L.G."/>
            <person name="Koehler G."/>
            <person name="Ransdell A.S."/>
            <person name="Younus H."/>
            <person name="Chow J."/>
            <person name="Chiniquy J."/>
            <person name="Lipzen A."/>
            <person name="Tritt A."/>
            <person name="Sun H."/>
            <person name="Haridas S."/>
            <person name="LaButti K."/>
            <person name="Ohm R.A."/>
            <person name="Kues U."/>
            <person name="Blanchette R.A."/>
            <person name="Grigoriev I.V."/>
            <person name="Minto R.E."/>
            <person name="Hibbett D.S."/>
        </authorList>
    </citation>
    <scope>NUCLEOTIDE SEQUENCE [LARGE SCALE GENOMIC DNA]</scope>
    <source>
        <strain evidence="1 2">FP15055 ss-10</strain>
    </source>
</reference>
<evidence type="ECO:0008006" key="3">
    <source>
        <dbReference type="Google" id="ProtNLM"/>
    </source>
</evidence>
<dbReference type="Proteomes" id="UP000054007">
    <property type="component" value="Unassembled WGS sequence"/>
</dbReference>
<proteinExistence type="predicted"/>